<evidence type="ECO:0000313" key="3">
    <source>
        <dbReference type="EMBL" id="CAC5340996.1"/>
    </source>
</evidence>
<evidence type="ECO:0000256" key="1">
    <source>
        <dbReference type="ARBA" id="ARBA00008769"/>
    </source>
</evidence>
<gene>
    <name evidence="3" type="ORF">PLAN_120210</name>
</gene>
<protein>
    <recommendedName>
        <fullName evidence="5">Carbohydrate porin</fullName>
    </recommendedName>
</protein>
<dbReference type="Pfam" id="PF04966">
    <property type="entry name" value="OprB"/>
    <property type="match status" value="1"/>
</dbReference>
<dbReference type="GO" id="GO:0016020">
    <property type="term" value="C:membrane"/>
    <property type="evidence" value="ECO:0007669"/>
    <property type="project" value="InterPro"/>
</dbReference>
<dbReference type="GO" id="GO:0008643">
    <property type="term" value="P:carbohydrate transport"/>
    <property type="evidence" value="ECO:0007669"/>
    <property type="project" value="InterPro"/>
</dbReference>
<proteinExistence type="inferred from homology"/>
<accession>A0A6J7ZHJ1</accession>
<evidence type="ECO:0008006" key="5">
    <source>
        <dbReference type="Google" id="ProtNLM"/>
    </source>
</evidence>
<name>A0A6J7ZHJ1_PLARU</name>
<organism evidence="3 4">
    <name type="scientific">Planktothrix rubescens CCAP 1459/22</name>
    <dbReference type="NCBI Taxonomy" id="329571"/>
    <lineage>
        <taxon>Bacteria</taxon>
        <taxon>Bacillati</taxon>
        <taxon>Cyanobacteriota</taxon>
        <taxon>Cyanophyceae</taxon>
        <taxon>Oscillatoriophycideae</taxon>
        <taxon>Oscillatoriales</taxon>
        <taxon>Microcoleaceae</taxon>
        <taxon>Planktothrix</taxon>
    </lineage>
</organism>
<evidence type="ECO:0000313" key="4">
    <source>
        <dbReference type="Proteomes" id="UP000196521"/>
    </source>
</evidence>
<dbReference type="GO" id="GO:0015288">
    <property type="term" value="F:porin activity"/>
    <property type="evidence" value="ECO:0007669"/>
    <property type="project" value="InterPro"/>
</dbReference>
<dbReference type="AlphaFoldDB" id="A0A6J7ZHJ1"/>
<reference evidence="3" key="1">
    <citation type="submission" date="2020-05" db="EMBL/GenBank/DDBJ databases">
        <authorList>
            <consortium name="Genoscope - CEA"/>
            <person name="William W."/>
        </authorList>
    </citation>
    <scope>NUCLEOTIDE SEQUENCE [LARGE SCALE GENOMIC DNA]</scope>
    <source>
        <strain evidence="3">PCC 7821</strain>
    </source>
</reference>
<dbReference type="InterPro" id="IPR038673">
    <property type="entry name" value="OprB_sf"/>
</dbReference>
<comment type="caution">
    <text evidence="3">The sequence shown here is derived from an EMBL/GenBank/DDBJ whole genome shotgun (WGS) entry which is preliminary data.</text>
</comment>
<dbReference type="RefSeq" id="WP_026793473.1">
    <property type="nucleotide sequence ID" value="NZ_LR812491.1"/>
</dbReference>
<evidence type="ECO:0000256" key="2">
    <source>
        <dbReference type="RuleBase" id="RU363072"/>
    </source>
</evidence>
<comment type="similarity">
    <text evidence="1 2">Belongs to the OprB family.</text>
</comment>
<dbReference type="EMBL" id="CZCZ02000007">
    <property type="protein sequence ID" value="CAC5340996.1"/>
    <property type="molecule type" value="Genomic_DNA"/>
</dbReference>
<keyword evidence="4" id="KW-1185">Reference proteome</keyword>
<dbReference type="InterPro" id="IPR007049">
    <property type="entry name" value="Carb-sel_porin_OprB"/>
</dbReference>
<dbReference type="Proteomes" id="UP000196521">
    <property type="component" value="Unassembled WGS sequence"/>
</dbReference>
<sequence>MQDFSESDRRGIPFHIEAFYKYRLNDYIAITPGLIWLTAPAQNNNNDDAVIGVIRTTFTF</sequence>
<dbReference type="Gene3D" id="2.40.160.180">
    <property type="entry name" value="Carbohydrate-selective porin OprB"/>
    <property type="match status" value="1"/>
</dbReference>